<dbReference type="Gene3D" id="1.20.1260.10">
    <property type="match status" value="1"/>
</dbReference>
<dbReference type="PANTHER" id="PTHR33531:SF7">
    <property type="entry name" value="HYPOTHETICAL MEMBRANE PROTEIN, CONSERVED"/>
    <property type="match status" value="1"/>
</dbReference>
<organism evidence="2 3">
    <name type="scientific">Desulfotignum phosphitoxidans DSM 13687</name>
    <dbReference type="NCBI Taxonomy" id="1286635"/>
    <lineage>
        <taxon>Bacteria</taxon>
        <taxon>Pseudomonadati</taxon>
        <taxon>Thermodesulfobacteriota</taxon>
        <taxon>Desulfobacteria</taxon>
        <taxon>Desulfobacterales</taxon>
        <taxon>Desulfobacteraceae</taxon>
        <taxon>Desulfotignum</taxon>
    </lineage>
</organism>
<dbReference type="Proteomes" id="UP000014216">
    <property type="component" value="Unassembled WGS sequence"/>
</dbReference>
<dbReference type="OrthoDB" id="5405405at2"/>
<comment type="caution">
    <text evidence="2">The sequence shown here is derived from an EMBL/GenBank/DDBJ whole genome shotgun (WGS) entry which is preliminary data.</text>
</comment>
<dbReference type="GO" id="GO:0046872">
    <property type="term" value="F:metal ion binding"/>
    <property type="evidence" value="ECO:0007669"/>
    <property type="project" value="InterPro"/>
</dbReference>
<evidence type="ECO:0000313" key="2">
    <source>
        <dbReference type="EMBL" id="EMS81716.1"/>
    </source>
</evidence>
<dbReference type="SUPFAM" id="SSF47240">
    <property type="entry name" value="Ferritin-like"/>
    <property type="match status" value="1"/>
</dbReference>
<dbReference type="PANTHER" id="PTHR33531">
    <property type="entry name" value="RUBRERYTHRIN SUBFAMILY"/>
    <property type="match status" value="1"/>
</dbReference>
<dbReference type="Pfam" id="PF02915">
    <property type="entry name" value="Rubrerythrin"/>
    <property type="match status" value="1"/>
</dbReference>
<dbReference type="InterPro" id="IPR009078">
    <property type="entry name" value="Ferritin-like_SF"/>
</dbReference>
<accession>S0G8A9</accession>
<dbReference type="GO" id="GO:0016491">
    <property type="term" value="F:oxidoreductase activity"/>
    <property type="evidence" value="ECO:0007669"/>
    <property type="project" value="InterPro"/>
</dbReference>
<name>S0G8A9_9BACT</name>
<feature type="domain" description="Rubrerythrin diiron-binding" evidence="1">
    <location>
        <begin position="9"/>
        <end position="67"/>
    </location>
</feature>
<sequence length="164" mass="18516">MAYDFNVNEVFEMAIQIEANGANFYRKAAGMQKDPDNKAFLEKLARMEDKHKTTFESMQKEVSEGEKQETVFDPADELSMYLKAMADNHGGEGDPDIVDAFTGEEPIEEIITTAIGLEKESILFYLGLKDLVPAKYGHDKLDHIIKEEKLHIAQLTGFLKKIKA</sequence>
<dbReference type="EMBL" id="APJX01000001">
    <property type="protein sequence ID" value="EMS81716.1"/>
    <property type="molecule type" value="Genomic_DNA"/>
</dbReference>
<dbReference type="AlphaFoldDB" id="S0G8A9"/>
<evidence type="ECO:0000313" key="3">
    <source>
        <dbReference type="Proteomes" id="UP000014216"/>
    </source>
</evidence>
<protein>
    <submittedName>
        <fullName evidence="2">Rubrerythrin domain-containing protein</fullName>
    </submittedName>
</protein>
<reference evidence="2 3" key="1">
    <citation type="journal article" date="2013" name="Genome Announc.">
        <title>Draft Genome Sequence of Desulfotignum phosphitoxidans DSM 13687 Strain FiPS-3.</title>
        <authorList>
            <person name="Poehlein A."/>
            <person name="Daniel R."/>
            <person name="Simeonova D.D."/>
        </authorList>
    </citation>
    <scope>NUCLEOTIDE SEQUENCE [LARGE SCALE GENOMIC DNA]</scope>
    <source>
        <strain evidence="2 3">DSM 13687</strain>
    </source>
</reference>
<dbReference type="RefSeq" id="WP_006964488.1">
    <property type="nucleotide sequence ID" value="NZ_APJX01000001.1"/>
</dbReference>
<dbReference type="InterPro" id="IPR003251">
    <property type="entry name" value="Rr_diiron-bd_dom"/>
</dbReference>
<gene>
    <name evidence="2" type="ORF">Dpo_1c08570</name>
</gene>
<dbReference type="InterPro" id="IPR012347">
    <property type="entry name" value="Ferritin-like"/>
</dbReference>
<evidence type="ECO:0000259" key="1">
    <source>
        <dbReference type="Pfam" id="PF02915"/>
    </source>
</evidence>
<proteinExistence type="predicted"/>
<dbReference type="CDD" id="cd01045">
    <property type="entry name" value="Ferritin_like_AB"/>
    <property type="match status" value="1"/>
</dbReference>
<keyword evidence="3" id="KW-1185">Reference proteome</keyword>